<gene>
    <name evidence="9" type="ORF">Syun_006596</name>
</gene>
<evidence type="ECO:0000256" key="6">
    <source>
        <dbReference type="ARBA" id="ARBA00023180"/>
    </source>
</evidence>
<evidence type="ECO:0000313" key="10">
    <source>
        <dbReference type="Proteomes" id="UP001420932"/>
    </source>
</evidence>
<evidence type="ECO:0000313" key="9">
    <source>
        <dbReference type="EMBL" id="KAK9160255.1"/>
    </source>
</evidence>
<evidence type="ECO:0000256" key="1">
    <source>
        <dbReference type="ARBA" id="ARBA00004194"/>
    </source>
</evidence>
<accession>A0AAP0PYN4</accession>
<dbReference type="Proteomes" id="UP001420932">
    <property type="component" value="Unassembled WGS sequence"/>
</dbReference>
<keyword evidence="2" id="KW-0812">Transmembrane</keyword>
<comment type="similarity">
    <text evidence="7">Belongs to the SPRING family.</text>
</comment>
<protein>
    <recommendedName>
        <fullName evidence="8">SREBP regulating gene protein</fullName>
    </recommendedName>
</protein>
<keyword evidence="3" id="KW-1133">Transmembrane helix</keyword>
<evidence type="ECO:0000256" key="5">
    <source>
        <dbReference type="ARBA" id="ARBA00023136"/>
    </source>
</evidence>
<reference evidence="9 10" key="1">
    <citation type="submission" date="2024-01" db="EMBL/GenBank/DDBJ databases">
        <title>Genome assemblies of Stephania.</title>
        <authorList>
            <person name="Yang L."/>
        </authorList>
    </citation>
    <scope>NUCLEOTIDE SEQUENCE [LARGE SCALE GENOMIC DNA]</scope>
    <source>
        <strain evidence="9">YNDBR</strain>
        <tissue evidence="9">Leaf</tissue>
    </source>
</reference>
<dbReference type="GO" id="GO:0000139">
    <property type="term" value="C:Golgi membrane"/>
    <property type="evidence" value="ECO:0007669"/>
    <property type="project" value="UniProtKB-SubCell"/>
</dbReference>
<dbReference type="Pfam" id="PF10218">
    <property type="entry name" value="SPRING1"/>
    <property type="match status" value="1"/>
</dbReference>
<organism evidence="9 10">
    <name type="scientific">Stephania yunnanensis</name>
    <dbReference type="NCBI Taxonomy" id="152371"/>
    <lineage>
        <taxon>Eukaryota</taxon>
        <taxon>Viridiplantae</taxon>
        <taxon>Streptophyta</taxon>
        <taxon>Embryophyta</taxon>
        <taxon>Tracheophyta</taxon>
        <taxon>Spermatophyta</taxon>
        <taxon>Magnoliopsida</taxon>
        <taxon>Ranunculales</taxon>
        <taxon>Menispermaceae</taxon>
        <taxon>Menispermoideae</taxon>
        <taxon>Cissampelideae</taxon>
        <taxon>Stephania</taxon>
    </lineage>
</organism>
<name>A0AAP0PYN4_9MAGN</name>
<keyword evidence="4" id="KW-0333">Golgi apparatus</keyword>
<dbReference type="InterPro" id="IPR019352">
    <property type="entry name" value="SPRING1"/>
</dbReference>
<comment type="caution">
    <text evidence="9">The sequence shown here is derived from an EMBL/GenBank/DDBJ whole genome shotgun (WGS) entry which is preliminary data.</text>
</comment>
<dbReference type="EMBL" id="JBBNAF010000003">
    <property type="protein sequence ID" value="KAK9160255.1"/>
    <property type="molecule type" value="Genomic_DNA"/>
</dbReference>
<evidence type="ECO:0000256" key="4">
    <source>
        <dbReference type="ARBA" id="ARBA00023034"/>
    </source>
</evidence>
<evidence type="ECO:0000256" key="7">
    <source>
        <dbReference type="ARBA" id="ARBA00023461"/>
    </source>
</evidence>
<keyword evidence="6" id="KW-0325">Glycoprotein</keyword>
<keyword evidence="5" id="KW-0472">Membrane</keyword>
<evidence type="ECO:0000256" key="2">
    <source>
        <dbReference type="ARBA" id="ARBA00022692"/>
    </source>
</evidence>
<dbReference type="AlphaFoldDB" id="A0AAP0PYN4"/>
<sequence length="133" mass="15014">MRASCVTSADMAHVFLFRFDIAGRILAYEKINFVELQFKEGICFLMIEVMYVKLFLWILGPIAAQDMERDSLVKKELAQKVKIAKPGTSGTYMNVFDYCAGRCCHNSESAVHVNAYISDFHHCFSLPSNSSGE</sequence>
<evidence type="ECO:0000256" key="8">
    <source>
        <dbReference type="ARBA" id="ARBA00023485"/>
    </source>
</evidence>
<keyword evidence="10" id="KW-1185">Reference proteome</keyword>
<dbReference type="PANTHER" id="PTHR13481">
    <property type="entry name" value="SREBP REGULATING GENE PROTEIN"/>
    <property type="match status" value="1"/>
</dbReference>
<dbReference type="GO" id="GO:2000640">
    <property type="term" value="P:positive regulation of SREBP signaling pathway"/>
    <property type="evidence" value="ECO:0007669"/>
    <property type="project" value="InterPro"/>
</dbReference>
<dbReference type="PANTHER" id="PTHR13481:SF0">
    <property type="entry name" value="SREBP REGULATING GENE PROTEIN"/>
    <property type="match status" value="1"/>
</dbReference>
<proteinExistence type="inferred from homology"/>
<comment type="subcellular location">
    <subcellularLocation>
        <location evidence="1">Golgi apparatus membrane</location>
        <topology evidence="1">Single-pass membrane protein</topology>
    </subcellularLocation>
</comment>
<evidence type="ECO:0000256" key="3">
    <source>
        <dbReference type="ARBA" id="ARBA00022989"/>
    </source>
</evidence>